<dbReference type="InterPro" id="IPR001387">
    <property type="entry name" value="Cro/C1-type_HTH"/>
</dbReference>
<dbReference type="Pfam" id="PF17932">
    <property type="entry name" value="TetR_C_24"/>
    <property type="match status" value="1"/>
</dbReference>
<dbReference type="SUPFAM" id="SSF46689">
    <property type="entry name" value="Homeodomain-like"/>
    <property type="match status" value="1"/>
</dbReference>
<dbReference type="InterPro" id="IPR036271">
    <property type="entry name" value="Tet_transcr_reg_TetR-rel_C_sf"/>
</dbReference>
<dbReference type="InterPro" id="IPR001647">
    <property type="entry name" value="HTH_TetR"/>
</dbReference>
<dbReference type="SMART" id="SM00530">
    <property type="entry name" value="HTH_XRE"/>
    <property type="match status" value="1"/>
</dbReference>
<dbReference type="Pfam" id="PF13560">
    <property type="entry name" value="HTH_31"/>
    <property type="match status" value="1"/>
</dbReference>
<dbReference type="Pfam" id="PF00440">
    <property type="entry name" value="TetR_N"/>
    <property type="match status" value="1"/>
</dbReference>
<dbReference type="InterPro" id="IPR050109">
    <property type="entry name" value="HTH-type_TetR-like_transc_reg"/>
</dbReference>
<dbReference type="CDD" id="cd00093">
    <property type="entry name" value="HTH_XRE"/>
    <property type="match status" value="1"/>
</dbReference>
<dbReference type="PANTHER" id="PTHR30055">
    <property type="entry name" value="HTH-TYPE TRANSCRIPTIONAL REGULATOR RUTR"/>
    <property type="match status" value="1"/>
</dbReference>
<dbReference type="GO" id="GO:0000976">
    <property type="term" value="F:transcription cis-regulatory region binding"/>
    <property type="evidence" value="ECO:0007669"/>
    <property type="project" value="TreeGrafter"/>
</dbReference>
<proteinExistence type="predicted"/>
<dbReference type="SUPFAM" id="SSF48498">
    <property type="entry name" value="Tetracyclin repressor-like, C-terminal domain"/>
    <property type="match status" value="1"/>
</dbReference>
<dbReference type="Gene3D" id="1.10.357.10">
    <property type="entry name" value="Tetracycline Repressor, domain 2"/>
    <property type="match status" value="1"/>
</dbReference>
<dbReference type="PRINTS" id="PR00455">
    <property type="entry name" value="HTHTETR"/>
</dbReference>
<evidence type="ECO:0000259" key="3">
    <source>
        <dbReference type="PROSITE" id="PS50977"/>
    </source>
</evidence>
<dbReference type="InterPro" id="IPR041490">
    <property type="entry name" value="KstR2_TetR_C"/>
</dbReference>
<dbReference type="EMBL" id="CAFBMQ010000044">
    <property type="protein sequence ID" value="CAB4904523.1"/>
    <property type="molecule type" value="Genomic_DNA"/>
</dbReference>
<name>A0A6J7GK45_9ZZZZ</name>
<evidence type="ECO:0000256" key="1">
    <source>
        <dbReference type="ARBA" id="ARBA00023125"/>
    </source>
</evidence>
<organism evidence="4">
    <name type="scientific">freshwater metagenome</name>
    <dbReference type="NCBI Taxonomy" id="449393"/>
    <lineage>
        <taxon>unclassified sequences</taxon>
        <taxon>metagenomes</taxon>
        <taxon>ecological metagenomes</taxon>
    </lineage>
</organism>
<dbReference type="InterPro" id="IPR009057">
    <property type="entry name" value="Homeodomain-like_sf"/>
</dbReference>
<feature type="domain" description="HTH cro/C1-type" evidence="2">
    <location>
        <begin position="11"/>
        <end position="65"/>
    </location>
</feature>
<feature type="domain" description="HTH tetR-type" evidence="3">
    <location>
        <begin position="105"/>
        <end position="165"/>
    </location>
</feature>
<dbReference type="Gene3D" id="1.10.260.40">
    <property type="entry name" value="lambda repressor-like DNA-binding domains"/>
    <property type="match status" value="1"/>
</dbReference>
<dbReference type="GO" id="GO:0003700">
    <property type="term" value="F:DNA-binding transcription factor activity"/>
    <property type="evidence" value="ECO:0007669"/>
    <property type="project" value="TreeGrafter"/>
</dbReference>
<evidence type="ECO:0000259" key="2">
    <source>
        <dbReference type="PROSITE" id="PS50943"/>
    </source>
</evidence>
<reference evidence="4" key="1">
    <citation type="submission" date="2020-05" db="EMBL/GenBank/DDBJ databases">
        <authorList>
            <person name="Chiriac C."/>
            <person name="Salcher M."/>
            <person name="Ghai R."/>
            <person name="Kavagutti S V."/>
        </authorList>
    </citation>
    <scope>NUCLEOTIDE SEQUENCE</scope>
</reference>
<dbReference type="PROSITE" id="PS50977">
    <property type="entry name" value="HTH_TETR_2"/>
    <property type="match status" value="1"/>
</dbReference>
<dbReference type="AlphaFoldDB" id="A0A6J7GK45"/>
<sequence>MGEEPSIGTSIRRLRTARGVSLRALAAGLGVSPATLSAVENGHTGVSAVRVAAIADLLGVPVARVFDPDGRSGPGPGVLAGLGGAVPPDRAGDHGDLGDWRRYGPLELDPALAAALATFVEVGYHGSTIRTIAAHAGLSVSGLYHYYESKYDMLVALLDRTMVELDARMRAARAQGAGPLDRVAALVECLALFHSHRRATSFLGASEMRSLRPEDYVRVAAVRRAQQQAVDEEVAAAVAAGLLAVADPGTAARAVVTLCTAIPQWYRPGGPTAPEELAEQYVGFALALLGRPPSTGLDPSRM</sequence>
<dbReference type="SUPFAM" id="SSF47413">
    <property type="entry name" value="lambda repressor-like DNA-binding domains"/>
    <property type="match status" value="1"/>
</dbReference>
<dbReference type="PANTHER" id="PTHR30055:SF237">
    <property type="entry name" value="TRANSCRIPTIONAL REPRESSOR MCE3R"/>
    <property type="match status" value="1"/>
</dbReference>
<keyword evidence="1" id="KW-0238">DNA-binding</keyword>
<accession>A0A6J7GK45</accession>
<dbReference type="InterPro" id="IPR010982">
    <property type="entry name" value="Lambda_DNA-bd_dom_sf"/>
</dbReference>
<evidence type="ECO:0000313" key="4">
    <source>
        <dbReference type="EMBL" id="CAB4904523.1"/>
    </source>
</evidence>
<dbReference type="PROSITE" id="PS50943">
    <property type="entry name" value="HTH_CROC1"/>
    <property type="match status" value="1"/>
</dbReference>
<protein>
    <submittedName>
        <fullName evidence="4">Unannotated protein</fullName>
    </submittedName>
</protein>
<gene>
    <name evidence="4" type="ORF">UFOPK3609_00457</name>
</gene>